<dbReference type="RefSeq" id="XP_007834124.1">
    <property type="nucleotide sequence ID" value="XM_007835933.1"/>
</dbReference>
<dbReference type="InterPro" id="IPR036866">
    <property type="entry name" value="RibonucZ/Hydroxyglut_hydro"/>
</dbReference>
<comment type="similarity">
    <text evidence="1">Belongs to the metallo-beta-lactamase superfamily.</text>
</comment>
<dbReference type="Pfam" id="PF00753">
    <property type="entry name" value="Lactamase_B"/>
    <property type="match status" value="1"/>
</dbReference>
<gene>
    <name evidence="6" type="ORF">PFICI_07352</name>
</gene>
<dbReference type="Gene3D" id="3.60.15.10">
    <property type="entry name" value="Ribonuclease Z/Hydroxyacylglutathione hydrolase-like"/>
    <property type="match status" value="1"/>
</dbReference>
<name>W3X124_PESFW</name>
<dbReference type="PANTHER" id="PTHR42978:SF5">
    <property type="entry name" value="METALLO-BETA-LACTAMASE DOMAIN-CONTAINING PROTEIN"/>
    <property type="match status" value="1"/>
</dbReference>
<protein>
    <recommendedName>
        <fullName evidence="5">Metallo-beta-lactamase domain-containing protein</fullName>
    </recommendedName>
</protein>
<proteinExistence type="inferred from homology"/>
<dbReference type="Proteomes" id="UP000030651">
    <property type="component" value="Unassembled WGS sequence"/>
</dbReference>
<feature type="domain" description="Metallo-beta-lactamase" evidence="5">
    <location>
        <begin position="60"/>
        <end position="219"/>
    </location>
</feature>
<dbReference type="OMA" id="VENQAYC"/>
<keyword evidence="3" id="KW-0378">Hydrolase</keyword>
<evidence type="ECO:0000256" key="3">
    <source>
        <dbReference type="ARBA" id="ARBA00022801"/>
    </source>
</evidence>
<dbReference type="InParanoid" id="W3X124"/>
<keyword evidence="4" id="KW-0862">Zinc</keyword>
<dbReference type="CDD" id="cd07730">
    <property type="entry name" value="metallo-hydrolase-like_MBL-fold"/>
    <property type="match status" value="1"/>
</dbReference>
<dbReference type="GO" id="GO:0016787">
    <property type="term" value="F:hydrolase activity"/>
    <property type="evidence" value="ECO:0007669"/>
    <property type="project" value="UniProtKB-KW"/>
</dbReference>
<dbReference type="HOGENOM" id="CLU_030571_1_2_1"/>
<evidence type="ECO:0000313" key="7">
    <source>
        <dbReference type="Proteomes" id="UP000030651"/>
    </source>
</evidence>
<keyword evidence="2" id="KW-0479">Metal-binding</keyword>
<evidence type="ECO:0000313" key="6">
    <source>
        <dbReference type="EMBL" id="ETS79823.1"/>
    </source>
</evidence>
<evidence type="ECO:0000256" key="4">
    <source>
        <dbReference type="ARBA" id="ARBA00022833"/>
    </source>
</evidence>
<dbReference type="InterPro" id="IPR051013">
    <property type="entry name" value="MBL_superfamily_lactonases"/>
</dbReference>
<evidence type="ECO:0000256" key="1">
    <source>
        <dbReference type="ARBA" id="ARBA00007749"/>
    </source>
</evidence>
<evidence type="ECO:0000259" key="5">
    <source>
        <dbReference type="Pfam" id="PF00753"/>
    </source>
</evidence>
<dbReference type="GeneID" id="19272365"/>
<reference evidence="7" key="1">
    <citation type="journal article" date="2015" name="BMC Genomics">
        <title>Genomic and transcriptomic analysis of the endophytic fungus Pestalotiopsis fici reveals its lifestyle and high potential for synthesis of natural products.</title>
        <authorList>
            <person name="Wang X."/>
            <person name="Zhang X."/>
            <person name="Liu L."/>
            <person name="Xiang M."/>
            <person name="Wang W."/>
            <person name="Sun X."/>
            <person name="Che Y."/>
            <person name="Guo L."/>
            <person name="Liu G."/>
            <person name="Guo L."/>
            <person name="Wang C."/>
            <person name="Yin W.B."/>
            <person name="Stadler M."/>
            <person name="Zhang X."/>
            <person name="Liu X."/>
        </authorList>
    </citation>
    <scope>NUCLEOTIDE SEQUENCE [LARGE SCALE GENOMIC DNA]</scope>
    <source>
        <strain evidence="7">W106-1 / CGMCC3.15140</strain>
    </source>
</reference>
<sequence length="261" mass="28538">MSHAISSLEPTGSCSPRGVDIIQADKTCLLSVIDTTCSLTVPAETLVEPIIHGFELMNLPTLSFLITYSTSRRQLLFDLGCCKAFWDLQQPIINVIDTQVPRIRVEHDLADVLIRGGVDIARLEAAIISHHHYDHTGDAATFPDSMDLLVGPEFISYFLPGYPTNEGSPVFEDAIKGRCIREIVFSADLLVAGFEASDYFEDGSLYVLDTPGHAVGHISALVRTTTDSYVLLGGDICHFGGINLPNKYVPLPDEFTEQQLG</sequence>
<evidence type="ECO:0000256" key="2">
    <source>
        <dbReference type="ARBA" id="ARBA00022723"/>
    </source>
</evidence>
<keyword evidence="7" id="KW-1185">Reference proteome</keyword>
<organism evidence="6 7">
    <name type="scientific">Pestalotiopsis fici (strain W106-1 / CGMCC3.15140)</name>
    <dbReference type="NCBI Taxonomy" id="1229662"/>
    <lineage>
        <taxon>Eukaryota</taxon>
        <taxon>Fungi</taxon>
        <taxon>Dikarya</taxon>
        <taxon>Ascomycota</taxon>
        <taxon>Pezizomycotina</taxon>
        <taxon>Sordariomycetes</taxon>
        <taxon>Xylariomycetidae</taxon>
        <taxon>Amphisphaeriales</taxon>
        <taxon>Sporocadaceae</taxon>
        <taxon>Pestalotiopsis</taxon>
    </lineage>
</organism>
<dbReference type="SUPFAM" id="SSF56281">
    <property type="entry name" value="Metallo-hydrolase/oxidoreductase"/>
    <property type="match status" value="1"/>
</dbReference>
<dbReference type="GO" id="GO:0046872">
    <property type="term" value="F:metal ion binding"/>
    <property type="evidence" value="ECO:0007669"/>
    <property type="project" value="UniProtKB-KW"/>
</dbReference>
<dbReference type="eggNOG" id="ENOG502S1A6">
    <property type="taxonomic scope" value="Eukaryota"/>
</dbReference>
<dbReference type="EMBL" id="KI912113">
    <property type="protein sequence ID" value="ETS79823.1"/>
    <property type="molecule type" value="Genomic_DNA"/>
</dbReference>
<accession>W3X124</accession>
<dbReference type="PANTHER" id="PTHR42978">
    <property type="entry name" value="QUORUM-QUENCHING LACTONASE YTNP-RELATED-RELATED"/>
    <property type="match status" value="1"/>
</dbReference>
<dbReference type="KEGG" id="pfy:PFICI_07352"/>
<dbReference type="InterPro" id="IPR001279">
    <property type="entry name" value="Metallo-B-lactamas"/>
</dbReference>
<dbReference type="AlphaFoldDB" id="W3X124"/>
<dbReference type="OrthoDB" id="10250730at2759"/>